<dbReference type="Proteomes" id="UP000664859">
    <property type="component" value="Unassembled WGS sequence"/>
</dbReference>
<reference evidence="2" key="1">
    <citation type="submission" date="2021-02" db="EMBL/GenBank/DDBJ databases">
        <title>First Annotated Genome of the Yellow-green Alga Tribonema minus.</title>
        <authorList>
            <person name="Mahan K.M."/>
        </authorList>
    </citation>
    <scope>NUCLEOTIDE SEQUENCE</scope>
    <source>
        <strain evidence="2">UTEX B ZZ1240</strain>
    </source>
</reference>
<feature type="region of interest" description="Disordered" evidence="1">
    <location>
        <begin position="1"/>
        <end position="32"/>
    </location>
</feature>
<name>A0A836CDV4_9STRA</name>
<organism evidence="2 3">
    <name type="scientific">Tribonema minus</name>
    <dbReference type="NCBI Taxonomy" id="303371"/>
    <lineage>
        <taxon>Eukaryota</taxon>
        <taxon>Sar</taxon>
        <taxon>Stramenopiles</taxon>
        <taxon>Ochrophyta</taxon>
        <taxon>PX clade</taxon>
        <taxon>Xanthophyceae</taxon>
        <taxon>Tribonematales</taxon>
        <taxon>Tribonemataceae</taxon>
        <taxon>Tribonema</taxon>
    </lineage>
</organism>
<feature type="region of interest" description="Disordered" evidence="1">
    <location>
        <begin position="499"/>
        <end position="518"/>
    </location>
</feature>
<feature type="region of interest" description="Disordered" evidence="1">
    <location>
        <begin position="266"/>
        <end position="289"/>
    </location>
</feature>
<keyword evidence="3" id="KW-1185">Reference proteome</keyword>
<protein>
    <submittedName>
        <fullName evidence="2">Uncharacterized protein</fullName>
    </submittedName>
</protein>
<sequence>MAGGERPLSLLARETIAERGSSSDDDNSPCVSADSWEEACYRDKLEPFEEIPEDRMSTTAGTTDIQRLINSHVRADVTTLVEMLAGSDYEHGADGVGSLMDQADELSKPAVDYEGAARAAGWAQGTQIFRVEAIRRFSSRMTGGDACGQDELQAKETIYGSFWAVSAALANKLCAHGERLELDFANQLIWARPEPAGAHRRSVLLAIVAKKIRACFRRKDLSFARRSATPAASSTSSCTSAARCPACSTTMTVPSKRRWRKARRCASGSIRSSQLKDSRHDSKKYEVARTPRLASTDRARARFELKRKTYQGNPVCVLCLTDSREAFGRCFAEINSRGCVEFPDRDRARFNVGALSPQRFNGGLVRRRRPDLERFDADDIALIKDGIGLRFGGTMLGSHHGSRILPEIGLKSWTTFWVPDCSRVIAFHAEELRTVRWERHCTAAERQHALGSAVSVKQDFARFIAEAFAPMKRPPARRFDLDEPAGGWRAEDSFARLRRPSCARSPKRSPCSTRTPSSACPARAAIATVSWRRRLFGLGIYRTIGADKRLQEEMLRAGGVSQNSRLIFFNGDDGIAINSEARTFTLMQGGLYKTYPFCDFRAYRTWFQPNGASRIGVASVSGLFVTVHCDRRPEWHIKMLLQADQARWSQLLDIDLIAAQRLSMVLAEEASGRTAAPRARSARISRVIKGCDFSRAMVEHAIRRVLPISMRAAAQDYPLDEACSLLHQAAAQCEQSDLIPALVSAMNAGRYAVQCGYRSASEGYRSAAATSDIAAARTVAMRAEASAKSADMSQFIMLAVDDLVHALDRSKKDDPTAGFPISRAVQFATERLPTEQRDEILASVAEAGVQALINLRRIAMTKPNLTPANDRGIEPSVREIYTALHEAAWSSEDARMEGLSKLSDAVANTKGVVDPFSFRRQMAHELLHILIPAAMRAAASVCNSKQHKGVLIEAADSCSLGTSDEPLAIRSASIDAYGAAQAGHQNKPLWKAANHAGKAAYAAYALAHPSAIKEAAEAIGAANQSADVALSKFADSLSRSTLVHDAASQIERMVDEAVRQVIAANLGRRTFLYAIRPSLRQIQDAAHRLSPNEGRLAVAAATYRRLTIALAPGDIPDVACVFDDGIVRWQRGRPSSVMAYRVTPGCAGMLAYAIHGHRTIYVAPQQIADKNGRPLSTNQVLGMQMAPVQPKPE</sequence>
<dbReference type="EMBL" id="JAFCMP010000277">
    <property type="protein sequence ID" value="KAG5182049.1"/>
    <property type="molecule type" value="Genomic_DNA"/>
</dbReference>
<comment type="caution">
    <text evidence="2">The sequence shown here is derived from an EMBL/GenBank/DDBJ whole genome shotgun (WGS) entry which is preliminary data.</text>
</comment>
<evidence type="ECO:0000313" key="2">
    <source>
        <dbReference type="EMBL" id="KAG5182049.1"/>
    </source>
</evidence>
<proteinExistence type="predicted"/>
<dbReference type="AlphaFoldDB" id="A0A836CDV4"/>
<feature type="compositionally biased region" description="Basic and acidic residues" evidence="1">
    <location>
        <begin position="274"/>
        <end position="289"/>
    </location>
</feature>
<evidence type="ECO:0000313" key="3">
    <source>
        <dbReference type="Proteomes" id="UP000664859"/>
    </source>
</evidence>
<gene>
    <name evidence="2" type="ORF">JKP88DRAFT_256000</name>
</gene>
<accession>A0A836CDV4</accession>
<evidence type="ECO:0000256" key="1">
    <source>
        <dbReference type="SAM" id="MobiDB-lite"/>
    </source>
</evidence>